<evidence type="ECO:0000259" key="2">
    <source>
        <dbReference type="Pfam" id="PF13556"/>
    </source>
</evidence>
<dbReference type="PANTHER" id="PTHR33744:SF7">
    <property type="entry name" value="PUCR FAMILY TRANSCRIPTIONAL REGULATOR"/>
    <property type="match status" value="1"/>
</dbReference>
<dbReference type="RefSeq" id="WP_150405701.1">
    <property type="nucleotide sequence ID" value="NZ_VXLC01000017.1"/>
</dbReference>
<sequence>MLPTVRELLDDQFVAADPLVLAGHSALRRSVRWVHSSEIYEISPLLSGGELLLTTGLGLTGVDAGMRRHYLREIAGRGVAGVAFELGRTFDAIPPDMVAEASRHSLPLIALRSVVPFIDLCRAANTEIVSREVRSLRLLNELARDLTGELAAGNGLAQLLARIGQVTGCALIVTSGNGALIAAHGVDDDRSAWAAVESAVAAASIRAKENTLGTLTAGPGSSLDSTTLAVVLDQSAPSLGLALANSGAPTGRPQLAATTLLADLLDGKAIRQADLKVRAAAAGVTALAGRTLVPVAVDAPDARIATRLIDTAAKELGRPGLVAEVHATTYGVLSLDQATADPVGETVRMLRNAFTTNSIDGVTLVVGDPCDFTSAALTGSLEATRSALRLATRHRRDWLAGSPISTCRELATELVVESLPATERTRLIATTIAPLIAWDTTHHSNLTRTLEVYLRHGASPTRCATTLHIGRQSLYQRLDRIRDLLGYDPAAPALTGTLLLALCAHRLATP</sequence>
<dbReference type="Gene3D" id="1.10.10.2840">
    <property type="entry name" value="PucR C-terminal helix-turn-helix domain"/>
    <property type="match status" value="1"/>
</dbReference>
<reference evidence="3 4" key="1">
    <citation type="submission" date="2019-09" db="EMBL/GenBank/DDBJ databases">
        <authorList>
            <person name="Wang X."/>
        </authorList>
    </citation>
    <scope>NUCLEOTIDE SEQUENCE [LARGE SCALE GENOMIC DNA]</scope>
    <source>
        <strain evidence="3 4">CICC 11023</strain>
    </source>
</reference>
<keyword evidence="4" id="KW-1185">Reference proteome</keyword>
<feature type="domain" description="PucR C-terminal helix-turn-helix" evidence="2">
    <location>
        <begin position="446"/>
        <end position="502"/>
    </location>
</feature>
<dbReference type="Proteomes" id="UP000323876">
    <property type="component" value="Unassembled WGS sequence"/>
</dbReference>
<gene>
    <name evidence="3" type="ORF">F3087_31300</name>
</gene>
<evidence type="ECO:0000313" key="4">
    <source>
        <dbReference type="Proteomes" id="UP000323876"/>
    </source>
</evidence>
<comment type="caution">
    <text evidence="3">The sequence shown here is derived from an EMBL/GenBank/DDBJ whole genome shotgun (WGS) entry which is preliminary data.</text>
</comment>
<evidence type="ECO:0000259" key="1">
    <source>
        <dbReference type="Pfam" id="PF07905"/>
    </source>
</evidence>
<organism evidence="3 4">
    <name type="scientific">Nocardia colli</name>
    <dbReference type="NCBI Taxonomy" id="2545717"/>
    <lineage>
        <taxon>Bacteria</taxon>
        <taxon>Bacillati</taxon>
        <taxon>Actinomycetota</taxon>
        <taxon>Actinomycetes</taxon>
        <taxon>Mycobacteriales</taxon>
        <taxon>Nocardiaceae</taxon>
        <taxon>Nocardia</taxon>
    </lineage>
</organism>
<feature type="domain" description="Purine catabolism PurC-like" evidence="1">
    <location>
        <begin position="8"/>
        <end position="128"/>
    </location>
</feature>
<proteinExistence type="predicted"/>
<dbReference type="AlphaFoldDB" id="A0A5N0EBJ7"/>
<name>A0A5N0EBJ7_9NOCA</name>
<evidence type="ECO:0000313" key="3">
    <source>
        <dbReference type="EMBL" id="KAA8884861.1"/>
    </source>
</evidence>
<dbReference type="Pfam" id="PF07905">
    <property type="entry name" value="PucR"/>
    <property type="match status" value="1"/>
</dbReference>
<dbReference type="EMBL" id="VXLC01000017">
    <property type="protein sequence ID" value="KAA8884861.1"/>
    <property type="molecule type" value="Genomic_DNA"/>
</dbReference>
<dbReference type="InterPro" id="IPR025736">
    <property type="entry name" value="PucR_C-HTH_dom"/>
</dbReference>
<dbReference type="PANTHER" id="PTHR33744">
    <property type="entry name" value="CARBOHYDRATE DIACID REGULATOR"/>
    <property type="match status" value="1"/>
</dbReference>
<dbReference type="InterPro" id="IPR042070">
    <property type="entry name" value="PucR_C-HTH_sf"/>
</dbReference>
<accession>A0A5N0EBJ7</accession>
<protein>
    <submittedName>
        <fullName evidence="3">PucR family transcriptional regulator</fullName>
    </submittedName>
</protein>
<dbReference type="Pfam" id="PF13556">
    <property type="entry name" value="HTH_30"/>
    <property type="match status" value="1"/>
</dbReference>
<dbReference type="InterPro" id="IPR051448">
    <property type="entry name" value="CdaR-like_regulators"/>
</dbReference>
<dbReference type="OrthoDB" id="8026818at2"/>
<dbReference type="InterPro" id="IPR012914">
    <property type="entry name" value="PucR_dom"/>
</dbReference>